<protein>
    <submittedName>
        <fullName evidence="2">Uncharacterized protein</fullName>
    </submittedName>
</protein>
<accession>A0A1B4FDY9</accession>
<sequence length="183" mass="20180">MTDTPLPTLDSATDRAADSAAEGHFDESSETLHEDYLWRDGGWTARVVKNQDDDGWAVEMIKDGEPEPALVGPWTMGRNKKDPKPLDTSAFNTLVKTASEVLRRHEQQLRAQLHKRVTVAAATGEGELDITLDIIPDEDEPYALLTALDAFGEQLAQMRVAANFKLSKASAVTWVENGFCRPS</sequence>
<organism evidence="2 3">
    <name type="scientific">Burkholderia mayonis</name>
    <dbReference type="NCBI Taxonomy" id="1385591"/>
    <lineage>
        <taxon>Bacteria</taxon>
        <taxon>Pseudomonadati</taxon>
        <taxon>Pseudomonadota</taxon>
        <taxon>Betaproteobacteria</taxon>
        <taxon>Burkholderiales</taxon>
        <taxon>Burkholderiaceae</taxon>
        <taxon>Burkholderia</taxon>
        <taxon>pseudomallei group</taxon>
    </lineage>
</organism>
<dbReference type="AlphaFoldDB" id="A0A1B4FDY9"/>
<dbReference type="KEGG" id="buu:WS70_08680"/>
<dbReference type="EMBL" id="CP013386">
    <property type="protein sequence ID" value="AOJ01895.1"/>
    <property type="molecule type" value="Genomic_DNA"/>
</dbReference>
<evidence type="ECO:0000313" key="3">
    <source>
        <dbReference type="Proteomes" id="UP000062519"/>
    </source>
</evidence>
<evidence type="ECO:0000256" key="1">
    <source>
        <dbReference type="SAM" id="MobiDB-lite"/>
    </source>
</evidence>
<evidence type="ECO:0000313" key="2">
    <source>
        <dbReference type="EMBL" id="AOJ01895.1"/>
    </source>
</evidence>
<feature type="compositionally biased region" description="Basic and acidic residues" evidence="1">
    <location>
        <begin position="12"/>
        <end position="29"/>
    </location>
</feature>
<gene>
    <name evidence="2" type="ORF">WS70_08680</name>
</gene>
<dbReference type="Proteomes" id="UP000062519">
    <property type="component" value="Chromosome 1"/>
</dbReference>
<reference evidence="2 3" key="1">
    <citation type="submission" date="2015-12" db="EMBL/GenBank/DDBJ databases">
        <title>Diversity of Burkholderia near neighbor genomes.</title>
        <authorList>
            <person name="Sahl J."/>
            <person name="Wagner D."/>
            <person name="Keim P."/>
        </authorList>
    </citation>
    <scope>NUCLEOTIDE SEQUENCE [LARGE SCALE GENOMIC DNA]</scope>
    <source>
        <strain evidence="2 3">BDU6</strain>
    </source>
</reference>
<feature type="region of interest" description="Disordered" evidence="1">
    <location>
        <begin position="1"/>
        <end position="29"/>
    </location>
</feature>
<keyword evidence="3" id="KW-1185">Reference proteome</keyword>
<name>A0A1B4FDY9_9BURK</name>
<proteinExistence type="predicted"/>
<dbReference type="RefSeq" id="WP_059598456.1">
    <property type="nucleotide sequence ID" value="NZ_CP013386.1"/>
</dbReference>